<evidence type="ECO:0000313" key="8">
    <source>
        <dbReference type="Proteomes" id="UP000261828"/>
    </source>
</evidence>
<dbReference type="Pfam" id="PF00472">
    <property type="entry name" value="RF-1"/>
    <property type="match status" value="1"/>
</dbReference>
<name>A0A371JV88_9FLAO</name>
<evidence type="ECO:0000256" key="1">
    <source>
        <dbReference type="ARBA" id="ARBA00010835"/>
    </source>
</evidence>
<dbReference type="PROSITE" id="PS00745">
    <property type="entry name" value="RF_PROK_I"/>
    <property type="match status" value="1"/>
</dbReference>
<dbReference type="Gene3D" id="3.30.70.1660">
    <property type="match status" value="1"/>
</dbReference>
<evidence type="ECO:0000259" key="6">
    <source>
        <dbReference type="PROSITE" id="PS00745"/>
    </source>
</evidence>
<dbReference type="InterPro" id="IPR005139">
    <property type="entry name" value="PCRF"/>
</dbReference>
<keyword evidence="4" id="KW-0963">Cytoplasm</keyword>
<evidence type="ECO:0000256" key="5">
    <source>
        <dbReference type="NCBIfam" id="TIGR00020"/>
    </source>
</evidence>
<feature type="domain" description="Prokaryotic-type class I peptide chain release factors" evidence="6">
    <location>
        <begin position="239"/>
        <end position="255"/>
    </location>
</feature>
<evidence type="ECO:0000313" key="7">
    <source>
        <dbReference type="EMBL" id="RDY61729.1"/>
    </source>
</evidence>
<dbReference type="RefSeq" id="WP_116183610.1">
    <property type="nucleotide sequence ID" value="NZ_QTJX01000001.1"/>
</dbReference>
<dbReference type="GO" id="GO:0016149">
    <property type="term" value="F:translation release factor activity, codon specific"/>
    <property type="evidence" value="ECO:0007669"/>
    <property type="project" value="UniProtKB-UniRule"/>
</dbReference>
<evidence type="ECO:0000256" key="4">
    <source>
        <dbReference type="HAMAP-Rule" id="MF_00094"/>
    </source>
</evidence>
<accession>A0A371JV88</accession>
<proteinExistence type="inferred from homology"/>
<comment type="function">
    <text evidence="4">Peptide chain release factor 2 directs the termination of translation in response to the peptide chain termination codons UGA and UAA.</text>
</comment>
<reference evidence="7 8" key="1">
    <citation type="submission" date="2018-08" db="EMBL/GenBank/DDBJ databases">
        <title>Muricauda nanhaiensis sp. nov., isolated from seawater of the South China Sea.</title>
        <authorList>
            <person name="Dang Y."/>
        </authorList>
    </citation>
    <scope>NUCLEOTIDE SEQUENCE [LARGE SCALE GENOMIC DNA]</scope>
    <source>
        <strain evidence="7 8">SM1704</strain>
    </source>
</reference>
<keyword evidence="3 4" id="KW-0648">Protein biosynthesis</keyword>
<dbReference type="SUPFAM" id="SSF75620">
    <property type="entry name" value="Release factor"/>
    <property type="match status" value="1"/>
</dbReference>
<dbReference type="AlphaFoldDB" id="A0A371JV88"/>
<evidence type="ECO:0000256" key="3">
    <source>
        <dbReference type="ARBA" id="ARBA00022917"/>
    </source>
</evidence>
<dbReference type="SMART" id="SM00937">
    <property type="entry name" value="PCRF"/>
    <property type="match status" value="1"/>
</dbReference>
<comment type="caution">
    <text evidence="7">The sequence shown here is derived from an EMBL/GenBank/DDBJ whole genome shotgun (WGS) entry which is preliminary data.</text>
</comment>
<dbReference type="PANTHER" id="PTHR43116:SF3">
    <property type="entry name" value="CLASS I PEPTIDE CHAIN RELEASE FACTOR"/>
    <property type="match status" value="1"/>
</dbReference>
<evidence type="ECO:0000256" key="2">
    <source>
        <dbReference type="ARBA" id="ARBA00022481"/>
    </source>
</evidence>
<keyword evidence="8" id="KW-1185">Reference proteome</keyword>
<dbReference type="InterPro" id="IPR000352">
    <property type="entry name" value="Pep_chain_release_fac_I"/>
</dbReference>
<dbReference type="InterPro" id="IPR004374">
    <property type="entry name" value="PrfB"/>
</dbReference>
<dbReference type="Proteomes" id="UP000261828">
    <property type="component" value="Unassembled WGS sequence"/>
</dbReference>
<dbReference type="Gene3D" id="3.30.160.20">
    <property type="match status" value="1"/>
</dbReference>
<dbReference type="Gene3D" id="1.20.58.410">
    <property type="entry name" value="Release factor"/>
    <property type="match status" value="1"/>
</dbReference>
<organism evidence="7 8">
    <name type="scientific">Flagellimonas nanhaiensis</name>
    <dbReference type="NCBI Taxonomy" id="2292706"/>
    <lineage>
        <taxon>Bacteria</taxon>
        <taxon>Pseudomonadati</taxon>
        <taxon>Bacteroidota</taxon>
        <taxon>Flavobacteriia</taxon>
        <taxon>Flavobacteriales</taxon>
        <taxon>Flavobacteriaceae</taxon>
        <taxon>Flagellimonas</taxon>
    </lineage>
</organism>
<sequence length="364" mass="41388">MITTDQQKDLIERLGALRRYLDIDAKLIEIENEEEKTLAPGFWDNPQEAQKQMQSIKSKKKWVEDFNTAETLTADLEVLIEFQQAGEVDETEVQQQFDKALETIENLEFKNMLSDEGDELTAVLQITAGAGGTESCDWASMLMRMYIMWSEKNGYKVKELNYQEGDVAGIKTVTLEIEGEYAFGWLKGENGVHRLVRISPFDSNAKRHTSFASVYVYPLVDDTIEIDVNPSDIEITTARSSGAGGQNVNKVETKVQLVHKPTGIQISCSDSRSQHDNRATAMKMLKSQLYEIELRKKQEARAEIESSKMKIEWGSQIRNYVMHPYKLVKDVRTAKETGNVDAVMDGEINPFLKAYLMMMGQKEE</sequence>
<dbReference type="PANTHER" id="PTHR43116">
    <property type="entry name" value="PEPTIDE CHAIN RELEASE FACTOR 2"/>
    <property type="match status" value="1"/>
</dbReference>
<dbReference type="HAMAP" id="MF_00094">
    <property type="entry name" value="Rel_fac_2"/>
    <property type="match status" value="1"/>
</dbReference>
<comment type="PTM">
    <text evidence="4">Methylated by PrmC. Methylation increases the termination efficiency of RF2.</text>
</comment>
<dbReference type="NCBIfam" id="TIGR00020">
    <property type="entry name" value="prfB"/>
    <property type="match status" value="1"/>
</dbReference>
<dbReference type="EMBL" id="QTJX01000001">
    <property type="protein sequence ID" value="RDY61729.1"/>
    <property type="molecule type" value="Genomic_DNA"/>
</dbReference>
<comment type="similarity">
    <text evidence="1 4">Belongs to the prokaryotic/mitochondrial release factor family.</text>
</comment>
<dbReference type="OrthoDB" id="9806673at2"/>
<comment type="subcellular location">
    <subcellularLocation>
        <location evidence="4">Cytoplasm</location>
    </subcellularLocation>
</comment>
<gene>
    <name evidence="4 7" type="primary">prfB</name>
    <name evidence="7" type="ORF">DX873_06155</name>
</gene>
<protein>
    <recommendedName>
        <fullName evidence="4 5">Peptide chain release factor 2</fullName>
        <shortName evidence="4">RF-2</shortName>
    </recommendedName>
</protein>
<keyword evidence="2 4" id="KW-0488">Methylation</keyword>
<dbReference type="GO" id="GO:0005737">
    <property type="term" value="C:cytoplasm"/>
    <property type="evidence" value="ECO:0007669"/>
    <property type="project" value="UniProtKB-SubCell"/>
</dbReference>
<dbReference type="Pfam" id="PF03462">
    <property type="entry name" value="PCRF"/>
    <property type="match status" value="1"/>
</dbReference>
<dbReference type="InterPro" id="IPR045853">
    <property type="entry name" value="Pep_chain_release_fac_I_sf"/>
</dbReference>
<feature type="modified residue" description="N5-methylglutamine" evidence="4">
    <location>
        <position position="246"/>
    </location>
</feature>